<evidence type="ECO:0000313" key="1">
    <source>
        <dbReference type="EMBL" id="CAG8769624.1"/>
    </source>
</evidence>
<evidence type="ECO:0000313" key="2">
    <source>
        <dbReference type="Proteomes" id="UP000789525"/>
    </source>
</evidence>
<accession>A0ACA9QYD7</accession>
<protein>
    <submittedName>
        <fullName evidence="1">14193_t:CDS:1</fullName>
    </submittedName>
</protein>
<keyword evidence="2" id="KW-1185">Reference proteome</keyword>
<feature type="non-terminal residue" evidence="1">
    <location>
        <position position="132"/>
    </location>
</feature>
<reference evidence="1" key="1">
    <citation type="submission" date="2021-06" db="EMBL/GenBank/DDBJ databases">
        <authorList>
            <person name="Kallberg Y."/>
            <person name="Tangrot J."/>
            <person name="Rosling A."/>
        </authorList>
    </citation>
    <scope>NUCLEOTIDE SEQUENCE</scope>
    <source>
        <strain evidence="1">CL356</strain>
    </source>
</reference>
<comment type="caution">
    <text evidence="1">The sequence shown here is derived from an EMBL/GenBank/DDBJ whole genome shotgun (WGS) entry which is preliminary data.</text>
</comment>
<name>A0ACA9QYD7_9GLOM</name>
<proteinExistence type="predicted"/>
<dbReference type="EMBL" id="CAJVPT010063992">
    <property type="protein sequence ID" value="CAG8769624.1"/>
    <property type="molecule type" value="Genomic_DNA"/>
</dbReference>
<feature type="non-terminal residue" evidence="1">
    <location>
        <position position="1"/>
    </location>
</feature>
<sequence length="132" mass="12808">PETTLPTESGPNVAAFGPPGGQNDLVSSATGAAGALAGWAFSSISSRLAASDLSTKMATASLSSNPPSPMPGAFSPARSSSPSVQTPTVSAPVKKAPTTSAPSRSTKGKGMALGSKLGTKGKLGNGHADLMA</sequence>
<dbReference type="Proteomes" id="UP000789525">
    <property type="component" value="Unassembled WGS sequence"/>
</dbReference>
<gene>
    <name evidence="1" type="ORF">ACOLOM_LOCUS13697</name>
</gene>
<organism evidence="1 2">
    <name type="scientific">Acaulospora colombiana</name>
    <dbReference type="NCBI Taxonomy" id="27376"/>
    <lineage>
        <taxon>Eukaryota</taxon>
        <taxon>Fungi</taxon>
        <taxon>Fungi incertae sedis</taxon>
        <taxon>Mucoromycota</taxon>
        <taxon>Glomeromycotina</taxon>
        <taxon>Glomeromycetes</taxon>
        <taxon>Diversisporales</taxon>
        <taxon>Acaulosporaceae</taxon>
        <taxon>Acaulospora</taxon>
    </lineage>
</organism>